<keyword evidence="6 13" id="KW-0520">NAD</keyword>
<evidence type="ECO:0000313" key="15">
    <source>
        <dbReference type="EMBL" id="EGC02595.1"/>
    </source>
</evidence>
<reference evidence="15 16" key="1">
    <citation type="submission" date="2011-02" db="EMBL/GenBank/DDBJ databases">
        <authorList>
            <person name="Nelson K.E."/>
            <person name="Sutton G."/>
            <person name="Torralba M."/>
            <person name="Durkin S."/>
            <person name="Harkins D."/>
            <person name="Montgomery R."/>
            <person name="Ziemer C."/>
            <person name="Klaassens E."/>
            <person name="Ocuiv P."/>
            <person name="Morrison M."/>
        </authorList>
    </citation>
    <scope>NUCLEOTIDE SEQUENCE [LARGE SCALE GENOMIC DNA]</scope>
    <source>
        <strain evidence="15 16">8</strain>
    </source>
</reference>
<dbReference type="RefSeq" id="WP_002850522.1">
    <property type="nucleotide sequence ID" value="NZ_ADKM02000091.1"/>
</dbReference>
<dbReference type="Pfam" id="PF02056">
    <property type="entry name" value="Glyco_hydro_4"/>
    <property type="match status" value="1"/>
</dbReference>
<dbReference type="GO" id="GO:0046872">
    <property type="term" value="F:metal ion binding"/>
    <property type="evidence" value="ECO:0007669"/>
    <property type="project" value="UniProtKB-KW"/>
</dbReference>
<dbReference type="GO" id="GO:0016616">
    <property type="term" value="F:oxidoreductase activity, acting on the CH-OH group of donors, NAD or NADP as acceptor"/>
    <property type="evidence" value="ECO:0007669"/>
    <property type="project" value="InterPro"/>
</dbReference>
<evidence type="ECO:0000256" key="1">
    <source>
        <dbReference type="ARBA" id="ARBA00001936"/>
    </source>
</evidence>
<dbReference type="Pfam" id="PF11975">
    <property type="entry name" value="Glyco_hydro_4C"/>
    <property type="match status" value="1"/>
</dbReference>
<evidence type="ECO:0000313" key="16">
    <source>
        <dbReference type="Proteomes" id="UP000004259"/>
    </source>
</evidence>
<comment type="similarity">
    <text evidence="2 13">Belongs to the glycosyl hydrolase 4 family.</text>
</comment>
<comment type="cofactor">
    <cofactor evidence="13">
        <name>NAD(+)</name>
        <dbReference type="ChEBI" id="CHEBI:57540"/>
    </cofactor>
    <text evidence="13">Binds 1 NAD(+) per subunit.</text>
</comment>
<evidence type="ECO:0000256" key="8">
    <source>
        <dbReference type="ARBA" id="ARBA00023277"/>
    </source>
</evidence>
<dbReference type="OrthoDB" id="9808275at2"/>
<dbReference type="SUPFAM" id="SSF56327">
    <property type="entry name" value="LDH C-terminal domain-like"/>
    <property type="match status" value="1"/>
</dbReference>
<evidence type="ECO:0000256" key="3">
    <source>
        <dbReference type="ARBA" id="ARBA00011881"/>
    </source>
</evidence>
<dbReference type="InterPro" id="IPR053715">
    <property type="entry name" value="GH4_Enzyme_sf"/>
</dbReference>
<evidence type="ECO:0000256" key="6">
    <source>
        <dbReference type="ARBA" id="ARBA00023027"/>
    </source>
</evidence>
<dbReference type="InterPro" id="IPR022616">
    <property type="entry name" value="Glyco_hydro_4_C"/>
</dbReference>
<evidence type="ECO:0000256" key="5">
    <source>
        <dbReference type="ARBA" id="ARBA00022801"/>
    </source>
</evidence>
<proteinExistence type="inferred from homology"/>
<feature type="site" description="Increases basicity of active site Tyr" evidence="12">
    <location>
        <position position="112"/>
    </location>
</feature>
<dbReference type="InterPro" id="IPR015955">
    <property type="entry name" value="Lactate_DH/Glyco_Ohase_4_C"/>
</dbReference>
<feature type="binding site" evidence="11">
    <location>
        <position position="209"/>
    </location>
    <ligand>
        <name>Mn(2+)</name>
        <dbReference type="ChEBI" id="CHEBI:29035"/>
    </ligand>
</feature>
<feature type="binding site" evidence="10">
    <location>
        <position position="150"/>
    </location>
    <ligand>
        <name>substrate</name>
    </ligand>
</feature>
<dbReference type="Proteomes" id="UP000004259">
    <property type="component" value="Unassembled WGS sequence"/>
</dbReference>
<comment type="subunit">
    <text evidence="3">Homotetramer.</text>
</comment>
<evidence type="ECO:0000256" key="13">
    <source>
        <dbReference type="RuleBase" id="RU361152"/>
    </source>
</evidence>
<dbReference type="GO" id="GO:0005975">
    <property type="term" value="P:carbohydrate metabolic process"/>
    <property type="evidence" value="ECO:0007669"/>
    <property type="project" value="InterPro"/>
</dbReference>
<feature type="binding site" evidence="11">
    <location>
        <position position="172"/>
    </location>
    <ligand>
        <name>Mn(2+)</name>
        <dbReference type="ChEBI" id="CHEBI:29035"/>
    </ligand>
</feature>
<evidence type="ECO:0000256" key="2">
    <source>
        <dbReference type="ARBA" id="ARBA00010141"/>
    </source>
</evidence>
<evidence type="ECO:0000256" key="11">
    <source>
        <dbReference type="PIRSR" id="PIRSR601088-3"/>
    </source>
</evidence>
<dbReference type="PRINTS" id="PR00732">
    <property type="entry name" value="GLHYDRLASE4"/>
</dbReference>
<evidence type="ECO:0000256" key="12">
    <source>
        <dbReference type="PIRSR" id="PIRSR601088-4"/>
    </source>
</evidence>
<dbReference type="Gene3D" id="3.90.1820.10">
    <property type="entry name" value="AglA-like glucosidase"/>
    <property type="match status" value="1"/>
</dbReference>
<evidence type="ECO:0000256" key="4">
    <source>
        <dbReference type="ARBA" id="ARBA00022723"/>
    </source>
</evidence>
<dbReference type="eggNOG" id="COG1486">
    <property type="taxonomic scope" value="Bacteria"/>
</dbReference>
<keyword evidence="11" id="KW-0408">Iron</keyword>
<feature type="domain" description="Glycosyl hydrolase family 4 C-terminal" evidence="14">
    <location>
        <begin position="205"/>
        <end position="432"/>
    </location>
</feature>
<name>E9SDJ9_RUMAL</name>
<dbReference type="InterPro" id="IPR001088">
    <property type="entry name" value="Glyco_hydro_4"/>
</dbReference>
<keyword evidence="4 11" id="KW-0479">Metal-binding</keyword>
<dbReference type="EMBL" id="ADKM02000091">
    <property type="protein sequence ID" value="EGC02595.1"/>
    <property type="molecule type" value="Genomic_DNA"/>
</dbReference>
<dbReference type="PANTHER" id="PTHR32092:SF2">
    <property type="entry name" value="ALPHA-GALACTURONIDASE"/>
    <property type="match status" value="1"/>
</dbReference>
<gene>
    <name evidence="15" type="ORF">CUS_7195</name>
</gene>
<keyword evidence="7 11" id="KW-0464">Manganese</keyword>
<evidence type="ECO:0000256" key="9">
    <source>
        <dbReference type="ARBA" id="ARBA00023295"/>
    </source>
</evidence>
<comment type="cofactor">
    <cofactor evidence="1">
        <name>Mn(2+)</name>
        <dbReference type="ChEBI" id="CHEBI:29035"/>
    </cofactor>
</comment>
<dbReference type="GO" id="GO:0004553">
    <property type="term" value="F:hydrolase activity, hydrolyzing O-glycosyl compounds"/>
    <property type="evidence" value="ECO:0007669"/>
    <property type="project" value="InterPro"/>
</dbReference>
<evidence type="ECO:0000256" key="7">
    <source>
        <dbReference type="ARBA" id="ARBA00023211"/>
    </source>
</evidence>
<keyword evidence="9 13" id="KW-0326">Glycosidase</keyword>
<keyword evidence="8" id="KW-0119">Carbohydrate metabolism</keyword>
<dbReference type="AlphaFoldDB" id="E9SDJ9"/>
<keyword evidence="5 13" id="KW-0378">Hydrolase</keyword>
<sequence length="465" mass="52290">MKNIKIAYIGGGSKAWARVFMKDLALAEDLSGEIALYDIDLPAAELNRRIGERINAHPNTISKWDYKVYPEIGTALDGADFVICSILPGTFDEMEGDVHLPEEYGIYQSVGDTVGPGGVLRAMRTVPIYEGFAREIKAHCPDAWVINLTNPMTACTKTLYDVFPEIKAFGCCHEVFHAQEFLSCAVHELMGVPRPHRSEIIIDACGVNHFTWITEANYKGTDLLKILPEFIDKFYEQGYCEHVGSQPQEFRDNPFRYGNKVKMDLFRRFGVLAAAGDRHLVEFLNNSWYIKDKADAESWLFHLTTVAYRKQDRLDKIAQSQRIADGEEQIDVSHSDEEVVELMKALLGLIPPKVSNANVVNVGQMPQLPLGSVVETNCVFAHNSLKPVTSKPLPNDVNALVLRNAINIENTYYGIKERDLNRIFEAFINQPLCSSLTVAQGKELFNKMLAATEAYLKDFYPSTRL</sequence>
<accession>E9SDJ9</accession>
<keyword evidence="16" id="KW-1185">Reference proteome</keyword>
<dbReference type="PANTHER" id="PTHR32092">
    <property type="entry name" value="6-PHOSPHO-BETA-GLUCOSIDASE-RELATED"/>
    <property type="match status" value="1"/>
</dbReference>
<evidence type="ECO:0000259" key="14">
    <source>
        <dbReference type="Pfam" id="PF11975"/>
    </source>
</evidence>
<dbReference type="SUPFAM" id="SSF51735">
    <property type="entry name" value="NAD(P)-binding Rossmann-fold domains"/>
    <property type="match status" value="1"/>
</dbReference>
<organism evidence="15 16">
    <name type="scientific">Ruminococcus albus 8</name>
    <dbReference type="NCBI Taxonomy" id="246199"/>
    <lineage>
        <taxon>Bacteria</taxon>
        <taxon>Bacillati</taxon>
        <taxon>Bacillota</taxon>
        <taxon>Clostridia</taxon>
        <taxon>Eubacteriales</taxon>
        <taxon>Oscillospiraceae</taxon>
        <taxon>Ruminococcus</taxon>
    </lineage>
</organism>
<dbReference type="STRING" id="246199.CUS_7195"/>
<keyword evidence="11" id="KW-0533">Nickel</keyword>
<keyword evidence="11" id="KW-0170">Cobalt</keyword>
<comment type="caution">
    <text evidence="15">The sequence shown here is derived from an EMBL/GenBank/DDBJ whole genome shotgun (WGS) entry which is preliminary data.</text>
</comment>
<protein>
    <submittedName>
        <fullName evidence="15">Family 4 glycosyl hydrolase</fullName>
    </submittedName>
</protein>
<evidence type="ECO:0000256" key="10">
    <source>
        <dbReference type="PIRSR" id="PIRSR601088-2"/>
    </source>
</evidence>
<dbReference type="InterPro" id="IPR036291">
    <property type="entry name" value="NAD(P)-bd_dom_sf"/>
</dbReference>